<protein>
    <submittedName>
        <fullName evidence="2">Diguanylate cyclase</fullName>
    </submittedName>
</protein>
<feature type="signal peptide" evidence="1">
    <location>
        <begin position="1"/>
        <end position="29"/>
    </location>
</feature>
<feature type="chain" id="PRO_5012311803" evidence="1">
    <location>
        <begin position="30"/>
        <end position="296"/>
    </location>
</feature>
<reference evidence="3" key="1">
    <citation type="submission" date="2017-05" db="EMBL/GenBank/DDBJ databases">
        <authorList>
            <person name="Barney B.M."/>
        </authorList>
    </citation>
    <scope>NUCLEOTIDE SEQUENCE [LARGE SCALE GENOMIC DNA]</scope>
    <source>
        <strain evidence="3">PSBB022</strain>
    </source>
</reference>
<comment type="caution">
    <text evidence="2">The sequence shown here is derived from an EMBL/GenBank/DDBJ whole genome shotgun (WGS) entry which is preliminary data.</text>
</comment>
<proteinExistence type="predicted"/>
<dbReference type="AlphaFoldDB" id="A0A266QAP6"/>
<dbReference type="RefSeq" id="WP_094984462.1">
    <property type="nucleotide sequence ID" value="NZ_NHNI01000001.1"/>
</dbReference>
<dbReference type="EMBL" id="NHNI01000001">
    <property type="protein sequence ID" value="OZY86938.1"/>
    <property type="molecule type" value="Genomic_DNA"/>
</dbReference>
<name>A0A266QAP6_9GAMM</name>
<dbReference type="Proteomes" id="UP000216101">
    <property type="component" value="Unassembled WGS sequence"/>
</dbReference>
<organism evidence="2 3">
    <name type="scientific">Cellvibrio mixtus</name>
    <dbReference type="NCBI Taxonomy" id="39650"/>
    <lineage>
        <taxon>Bacteria</taxon>
        <taxon>Pseudomonadati</taxon>
        <taxon>Pseudomonadota</taxon>
        <taxon>Gammaproteobacteria</taxon>
        <taxon>Cellvibrionales</taxon>
        <taxon>Cellvibrionaceae</taxon>
        <taxon>Cellvibrio</taxon>
    </lineage>
</organism>
<evidence type="ECO:0000256" key="1">
    <source>
        <dbReference type="SAM" id="SignalP"/>
    </source>
</evidence>
<dbReference type="SUPFAM" id="SSF53850">
    <property type="entry name" value="Periplasmic binding protein-like II"/>
    <property type="match status" value="1"/>
</dbReference>
<evidence type="ECO:0000313" key="3">
    <source>
        <dbReference type="Proteomes" id="UP000216101"/>
    </source>
</evidence>
<dbReference type="Gene3D" id="3.40.190.10">
    <property type="entry name" value="Periplasmic binding protein-like II"/>
    <property type="match status" value="2"/>
</dbReference>
<keyword evidence="3" id="KW-1185">Reference proteome</keyword>
<gene>
    <name evidence="2" type="ORF">CBP51_08090</name>
</gene>
<keyword evidence="1" id="KW-0732">Signal</keyword>
<sequence>MSLFSLRFLKNLVPCYLLVLLVIAPAAMAQPKSTKVTVMPAITDIDRYSVRMLTLALAHASTRYDIVPDADGGQRTQGRYIEDLRTGRIDVMWAASDASIEEQVLPVRIPLLKGLLGHRIFLIHKNSQSKFDAVNTLDDLKKLKLGQGATWADTKILESNGLTVVKTQKYENLFYMLDGGRFDAFPRGVQEPWGEVNKIPGLELAIEKRLMLVYKMPFYLFVSPDNPALARDIEKGLNAMIADGTFDHEFLNDPSIKKVIELADLKNRKVFYLDNPALPKGTPVDRAELWLDINSL</sequence>
<accession>A0A266QAP6</accession>
<evidence type="ECO:0000313" key="2">
    <source>
        <dbReference type="EMBL" id="OZY86938.1"/>
    </source>
</evidence>